<gene>
    <name evidence="3" type="primary">LOC103488267</name>
</gene>
<dbReference type="GeneID" id="103488267"/>
<reference evidence="3" key="1">
    <citation type="submission" date="2025-08" db="UniProtKB">
        <authorList>
            <consortium name="RefSeq"/>
        </authorList>
    </citation>
    <scope>IDENTIFICATION</scope>
    <source>
        <tissue evidence="3">Stem</tissue>
    </source>
</reference>
<dbReference type="PANTHER" id="PTHR37210">
    <property type="entry name" value="EXPRESSED PROTEIN"/>
    <property type="match status" value="1"/>
</dbReference>
<keyword evidence="2" id="KW-1185">Reference proteome</keyword>
<evidence type="ECO:0000256" key="1">
    <source>
        <dbReference type="SAM" id="MobiDB-lite"/>
    </source>
</evidence>
<sequence length="164" mass="18493">MAMATTCCVNNLNPPPRLYQNSTASTNNPLLPLNGSGDQWWRKRCVLGVAGVMTALIMSGESGGVEMGNVNSFVDNSRKWSEERMCPQWRLNSLETIVPENLPRPAARRRWDPRRPSSHGAGPSTANHKYSLPFYSLLLHVNNETNQIHNLPFLQIPFYKILNF</sequence>
<dbReference type="KEGG" id="cmo:103488267"/>
<dbReference type="PANTHER" id="PTHR37210:SF2">
    <property type="entry name" value="PROTEIN CHLOROPLAST VESICULATION"/>
    <property type="match status" value="1"/>
</dbReference>
<dbReference type="RefSeq" id="XP_008445145.2">
    <property type="nucleotide sequence ID" value="XM_008446923.3"/>
</dbReference>
<feature type="region of interest" description="Disordered" evidence="1">
    <location>
        <begin position="105"/>
        <end position="125"/>
    </location>
</feature>
<protein>
    <submittedName>
        <fullName evidence="3">Protein CHLOROPLAST VESICULATION</fullName>
    </submittedName>
</protein>
<dbReference type="AlphaFoldDB" id="A0A1S3BBI5"/>
<dbReference type="FunCoup" id="A0A1S3BBI5">
    <property type="interactions" value="52"/>
</dbReference>
<accession>A0A1S3BBI5</accession>
<dbReference type="Proteomes" id="UP001652600">
    <property type="component" value="Chromosome 3"/>
</dbReference>
<proteinExistence type="predicted"/>
<name>A0A1S3BBI5_CUCME</name>
<dbReference type="InterPro" id="IPR053350">
    <property type="entry name" value="CV_Inducer"/>
</dbReference>
<dbReference type="eggNOG" id="ENOG502S9UX">
    <property type="taxonomic scope" value="Eukaryota"/>
</dbReference>
<organism evidence="2 3">
    <name type="scientific">Cucumis melo</name>
    <name type="common">Muskmelon</name>
    <dbReference type="NCBI Taxonomy" id="3656"/>
    <lineage>
        <taxon>Eukaryota</taxon>
        <taxon>Viridiplantae</taxon>
        <taxon>Streptophyta</taxon>
        <taxon>Embryophyta</taxon>
        <taxon>Tracheophyta</taxon>
        <taxon>Spermatophyta</taxon>
        <taxon>Magnoliopsida</taxon>
        <taxon>eudicotyledons</taxon>
        <taxon>Gunneridae</taxon>
        <taxon>Pentapetalae</taxon>
        <taxon>rosids</taxon>
        <taxon>fabids</taxon>
        <taxon>Cucurbitales</taxon>
        <taxon>Cucurbitaceae</taxon>
        <taxon>Benincaseae</taxon>
        <taxon>Cucumis</taxon>
    </lineage>
</organism>
<dbReference type="InParanoid" id="A0A1S3BBI5"/>
<evidence type="ECO:0000313" key="2">
    <source>
        <dbReference type="Proteomes" id="UP001652600"/>
    </source>
</evidence>
<evidence type="ECO:0000313" key="3">
    <source>
        <dbReference type="RefSeq" id="XP_008445145.2"/>
    </source>
</evidence>